<evidence type="ECO:0000313" key="3">
    <source>
        <dbReference type="Proteomes" id="UP000008744"/>
    </source>
</evidence>
<dbReference type="HOGENOM" id="CLU_1983878_0_0_1"/>
<proteinExistence type="predicted"/>
<reference evidence="2 3" key="1">
    <citation type="journal article" date="2007" name="Nature">
        <title>Evolution of genes and genomes on the Drosophila phylogeny.</title>
        <authorList>
            <consortium name="Drosophila 12 Genomes Consortium"/>
            <person name="Clark A.G."/>
            <person name="Eisen M.B."/>
            <person name="Smith D.R."/>
            <person name="Bergman C.M."/>
            <person name="Oliver B."/>
            <person name="Markow T.A."/>
            <person name="Kaufman T.C."/>
            <person name="Kellis M."/>
            <person name="Gelbart W."/>
            <person name="Iyer V.N."/>
            <person name="Pollard D.A."/>
            <person name="Sackton T.B."/>
            <person name="Larracuente A.M."/>
            <person name="Singh N.D."/>
            <person name="Abad J.P."/>
            <person name="Abt D.N."/>
            <person name="Adryan B."/>
            <person name="Aguade M."/>
            <person name="Akashi H."/>
            <person name="Anderson W.W."/>
            <person name="Aquadro C.F."/>
            <person name="Ardell D.H."/>
            <person name="Arguello R."/>
            <person name="Artieri C.G."/>
            <person name="Barbash D.A."/>
            <person name="Barker D."/>
            <person name="Barsanti P."/>
            <person name="Batterham P."/>
            <person name="Batzoglou S."/>
            <person name="Begun D."/>
            <person name="Bhutkar A."/>
            <person name="Blanco E."/>
            <person name="Bosak S.A."/>
            <person name="Bradley R.K."/>
            <person name="Brand A.D."/>
            <person name="Brent M.R."/>
            <person name="Brooks A.N."/>
            <person name="Brown R.H."/>
            <person name="Butlin R.K."/>
            <person name="Caggese C."/>
            <person name="Calvi B.R."/>
            <person name="Bernardo de Carvalho A."/>
            <person name="Caspi A."/>
            <person name="Castrezana S."/>
            <person name="Celniker S.E."/>
            <person name="Chang J.L."/>
            <person name="Chapple C."/>
            <person name="Chatterji S."/>
            <person name="Chinwalla A."/>
            <person name="Civetta A."/>
            <person name="Clifton S.W."/>
            <person name="Comeron J.M."/>
            <person name="Costello J.C."/>
            <person name="Coyne J.A."/>
            <person name="Daub J."/>
            <person name="David R.G."/>
            <person name="Delcher A.L."/>
            <person name="Delehaunty K."/>
            <person name="Do C.B."/>
            <person name="Ebling H."/>
            <person name="Edwards K."/>
            <person name="Eickbush T."/>
            <person name="Evans J.D."/>
            <person name="Filipski A."/>
            <person name="Findeiss S."/>
            <person name="Freyhult E."/>
            <person name="Fulton L."/>
            <person name="Fulton R."/>
            <person name="Garcia A.C."/>
            <person name="Gardiner A."/>
            <person name="Garfield D.A."/>
            <person name="Garvin B.E."/>
            <person name="Gibson G."/>
            <person name="Gilbert D."/>
            <person name="Gnerre S."/>
            <person name="Godfrey J."/>
            <person name="Good R."/>
            <person name="Gotea V."/>
            <person name="Gravely B."/>
            <person name="Greenberg A.J."/>
            <person name="Griffiths-Jones S."/>
            <person name="Gross S."/>
            <person name="Guigo R."/>
            <person name="Gustafson E.A."/>
            <person name="Haerty W."/>
            <person name="Hahn M.W."/>
            <person name="Halligan D.L."/>
            <person name="Halpern A.L."/>
            <person name="Halter G.M."/>
            <person name="Han M.V."/>
            <person name="Heger A."/>
            <person name="Hillier L."/>
            <person name="Hinrichs A.S."/>
            <person name="Holmes I."/>
            <person name="Hoskins R.A."/>
            <person name="Hubisz M.J."/>
            <person name="Hultmark D."/>
            <person name="Huntley M.A."/>
            <person name="Jaffe D.B."/>
            <person name="Jagadeeshan S."/>
            <person name="Jeck W.R."/>
            <person name="Johnson J."/>
            <person name="Jones C.D."/>
            <person name="Jordan W.C."/>
            <person name="Karpen G.H."/>
            <person name="Kataoka E."/>
            <person name="Keightley P.D."/>
            <person name="Kheradpour P."/>
            <person name="Kirkness E.F."/>
            <person name="Koerich L.B."/>
            <person name="Kristiansen K."/>
            <person name="Kudrna D."/>
            <person name="Kulathinal R.J."/>
            <person name="Kumar S."/>
            <person name="Kwok R."/>
            <person name="Lander E."/>
            <person name="Langley C.H."/>
            <person name="Lapoint R."/>
            <person name="Lazzaro B.P."/>
            <person name="Lee S.J."/>
            <person name="Levesque L."/>
            <person name="Li R."/>
            <person name="Lin C.F."/>
            <person name="Lin M.F."/>
            <person name="Lindblad-Toh K."/>
            <person name="Llopart A."/>
            <person name="Long M."/>
            <person name="Low L."/>
            <person name="Lozovsky E."/>
            <person name="Lu J."/>
            <person name="Luo M."/>
            <person name="Machado C.A."/>
            <person name="Makalowski W."/>
            <person name="Marzo M."/>
            <person name="Matsuda M."/>
            <person name="Matzkin L."/>
            <person name="McAllister B."/>
            <person name="McBride C.S."/>
            <person name="McKernan B."/>
            <person name="McKernan K."/>
            <person name="Mendez-Lago M."/>
            <person name="Minx P."/>
            <person name="Mollenhauer M.U."/>
            <person name="Montooth K."/>
            <person name="Mount S.M."/>
            <person name="Mu X."/>
            <person name="Myers E."/>
            <person name="Negre B."/>
            <person name="Newfeld S."/>
            <person name="Nielsen R."/>
            <person name="Noor M.A."/>
            <person name="O'Grady P."/>
            <person name="Pachter L."/>
            <person name="Papaceit M."/>
            <person name="Parisi M.J."/>
            <person name="Parisi M."/>
            <person name="Parts L."/>
            <person name="Pedersen J.S."/>
            <person name="Pesole G."/>
            <person name="Phillippy A.M."/>
            <person name="Ponting C.P."/>
            <person name="Pop M."/>
            <person name="Porcelli D."/>
            <person name="Powell J.R."/>
            <person name="Prohaska S."/>
            <person name="Pruitt K."/>
            <person name="Puig M."/>
            <person name="Quesneville H."/>
            <person name="Ram K.R."/>
            <person name="Rand D."/>
            <person name="Rasmussen M.D."/>
            <person name="Reed L.K."/>
            <person name="Reenan R."/>
            <person name="Reily A."/>
            <person name="Remington K.A."/>
            <person name="Rieger T.T."/>
            <person name="Ritchie M.G."/>
            <person name="Robin C."/>
            <person name="Rogers Y.H."/>
            <person name="Rohde C."/>
            <person name="Rozas J."/>
            <person name="Rubenfield M.J."/>
            <person name="Ruiz A."/>
            <person name="Russo S."/>
            <person name="Salzberg S.L."/>
            <person name="Sanchez-Gracia A."/>
            <person name="Saranga D.J."/>
            <person name="Sato H."/>
            <person name="Schaeffer S.W."/>
            <person name="Schatz M.C."/>
            <person name="Schlenke T."/>
            <person name="Schwartz R."/>
            <person name="Segarra C."/>
            <person name="Singh R.S."/>
            <person name="Sirot L."/>
            <person name="Sirota M."/>
            <person name="Sisneros N.B."/>
            <person name="Smith C.D."/>
            <person name="Smith T.F."/>
            <person name="Spieth J."/>
            <person name="Stage D.E."/>
            <person name="Stark A."/>
            <person name="Stephan W."/>
            <person name="Strausberg R.L."/>
            <person name="Strempel S."/>
            <person name="Sturgill D."/>
            <person name="Sutton G."/>
            <person name="Sutton G.G."/>
            <person name="Tao W."/>
            <person name="Teichmann S."/>
            <person name="Tobari Y.N."/>
            <person name="Tomimura Y."/>
            <person name="Tsolas J.M."/>
            <person name="Valente V.L."/>
            <person name="Venter E."/>
            <person name="Venter J.C."/>
            <person name="Vicario S."/>
            <person name="Vieira F.G."/>
            <person name="Vilella A.J."/>
            <person name="Villasante A."/>
            <person name="Walenz B."/>
            <person name="Wang J."/>
            <person name="Wasserman M."/>
            <person name="Watts T."/>
            <person name="Wilson D."/>
            <person name="Wilson R.K."/>
            <person name="Wing R.A."/>
            <person name="Wolfner M.F."/>
            <person name="Wong A."/>
            <person name="Wong G.K."/>
            <person name="Wu C.I."/>
            <person name="Wu G."/>
            <person name="Yamamoto D."/>
            <person name="Yang H.P."/>
            <person name="Yang S.P."/>
            <person name="Yorke J.A."/>
            <person name="Yoshida K."/>
            <person name="Zdobnov E."/>
            <person name="Zhang P."/>
            <person name="Zhang Y."/>
            <person name="Zimin A.V."/>
            <person name="Baldwin J."/>
            <person name="Abdouelleil A."/>
            <person name="Abdulkadir J."/>
            <person name="Abebe A."/>
            <person name="Abera B."/>
            <person name="Abreu J."/>
            <person name="Acer S.C."/>
            <person name="Aftuck L."/>
            <person name="Alexander A."/>
            <person name="An P."/>
            <person name="Anderson E."/>
            <person name="Anderson S."/>
            <person name="Arachi H."/>
            <person name="Azer M."/>
            <person name="Bachantsang P."/>
            <person name="Barry A."/>
            <person name="Bayul T."/>
            <person name="Berlin A."/>
            <person name="Bessette D."/>
            <person name="Bloom T."/>
            <person name="Blye J."/>
            <person name="Boguslavskiy L."/>
            <person name="Bonnet C."/>
            <person name="Boukhgalter B."/>
            <person name="Bourzgui I."/>
            <person name="Brown A."/>
            <person name="Cahill P."/>
            <person name="Channer S."/>
            <person name="Cheshatsang Y."/>
            <person name="Chuda L."/>
            <person name="Citroen M."/>
            <person name="Collymore A."/>
            <person name="Cooke P."/>
            <person name="Costello M."/>
            <person name="D'Aco K."/>
            <person name="Daza R."/>
            <person name="De Haan G."/>
            <person name="DeGray S."/>
            <person name="DeMaso C."/>
            <person name="Dhargay N."/>
            <person name="Dooley K."/>
            <person name="Dooley E."/>
            <person name="Doricent M."/>
            <person name="Dorje P."/>
            <person name="Dorjee K."/>
            <person name="Dupes A."/>
            <person name="Elong R."/>
            <person name="Falk J."/>
            <person name="Farina A."/>
            <person name="Faro S."/>
            <person name="Ferguson D."/>
            <person name="Fisher S."/>
            <person name="Foley C.D."/>
            <person name="Franke A."/>
            <person name="Friedrich D."/>
            <person name="Gadbois L."/>
            <person name="Gearin G."/>
            <person name="Gearin C.R."/>
            <person name="Giannoukos G."/>
            <person name="Goode T."/>
            <person name="Graham J."/>
            <person name="Grandbois E."/>
            <person name="Grewal S."/>
            <person name="Gyaltsen K."/>
            <person name="Hafez N."/>
            <person name="Hagos B."/>
            <person name="Hall J."/>
            <person name="Henson C."/>
            <person name="Hollinger A."/>
            <person name="Honan T."/>
            <person name="Huard M.D."/>
            <person name="Hughes L."/>
            <person name="Hurhula B."/>
            <person name="Husby M.E."/>
            <person name="Kamat A."/>
            <person name="Kanga B."/>
            <person name="Kashin S."/>
            <person name="Khazanovich D."/>
            <person name="Kisner P."/>
            <person name="Lance K."/>
            <person name="Lara M."/>
            <person name="Lee W."/>
            <person name="Lennon N."/>
            <person name="Letendre F."/>
            <person name="LeVine R."/>
            <person name="Lipovsky A."/>
            <person name="Liu X."/>
            <person name="Liu J."/>
            <person name="Liu S."/>
            <person name="Lokyitsang T."/>
            <person name="Lokyitsang Y."/>
            <person name="Lubonja R."/>
            <person name="Lui A."/>
            <person name="MacDonald P."/>
            <person name="Magnisalis V."/>
            <person name="Maru K."/>
            <person name="Matthews C."/>
            <person name="McCusker W."/>
            <person name="McDonough S."/>
            <person name="Mehta T."/>
            <person name="Meldrim J."/>
            <person name="Meneus L."/>
            <person name="Mihai O."/>
            <person name="Mihalev A."/>
            <person name="Mihova T."/>
            <person name="Mittelman R."/>
            <person name="Mlenga V."/>
            <person name="Montmayeur A."/>
            <person name="Mulrain L."/>
            <person name="Navidi A."/>
            <person name="Naylor J."/>
            <person name="Negash T."/>
            <person name="Nguyen T."/>
            <person name="Nguyen N."/>
            <person name="Nicol R."/>
            <person name="Norbu C."/>
            <person name="Norbu N."/>
            <person name="Novod N."/>
            <person name="O'Neill B."/>
            <person name="Osman S."/>
            <person name="Markiewicz E."/>
            <person name="Oyono O.L."/>
            <person name="Patti C."/>
            <person name="Phunkhang P."/>
            <person name="Pierre F."/>
            <person name="Priest M."/>
            <person name="Raghuraman S."/>
            <person name="Rege F."/>
            <person name="Reyes R."/>
            <person name="Rise C."/>
            <person name="Rogov P."/>
            <person name="Ross K."/>
            <person name="Ryan E."/>
            <person name="Settipalli S."/>
            <person name="Shea T."/>
            <person name="Sherpa N."/>
            <person name="Shi L."/>
            <person name="Shih D."/>
            <person name="Sparrow T."/>
            <person name="Spaulding J."/>
            <person name="Stalker J."/>
            <person name="Stange-Thomann N."/>
            <person name="Stavropoulos S."/>
            <person name="Stone C."/>
            <person name="Strader C."/>
            <person name="Tesfaye S."/>
            <person name="Thomson T."/>
            <person name="Thoulutsang Y."/>
            <person name="Thoulutsang D."/>
            <person name="Topham K."/>
            <person name="Topping I."/>
            <person name="Tsamla T."/>
            <person name="Vassiliev H."/>
            <person name="Vo A."/>
            <person name="Wangchuk T."/>
            <person name="Wangdi T."/>
            <person name="Weiand M."/>
            <person name="Wilkinson J."/>
            <person name="Wilson A."/>
            <person name="Yadav S."/>
            <person name="Young G."/>
            <person name="Yu Q."/>
            <person name="Zembek L."/>
            <person name="Zhong D."/>
            <person name="Zimmer A."/>
            <person name="Zwirko Z."/>
            <person name="Jaffe D.B."/>
            <person name="Alvarez P."/>
            <person name="Brockman W."/>
            <person name="Butler J."/>
            <person name="Chin C."/>
            <person name="Gnerre S."/>
            <person name="Grabherr M."/>
            <person name="Kleber M."/>
            <person name="Mauceli E."/>
            <person name="MacCallum I."/>
        </authorList>
    </citation>
    <scope>NUCLEOTIDE SEQUENCE [LARGE SCALE GENOMIC DNA]</scope>
    <source>
        <strain evidence="3">MSH-3 / Tucson 14011-0111.49</strain>
    </source>
</reference>
<protein>
    <submittedName>
        <fullName evidence="2">GL25465</fullName>
    </submittedName>
</protein>
<sequence length="126" mass="13985">MTRCLCNALLLLLLLLPLLVLVLSSPSSIPVASLPRHCWDMQRCLRVEGSKLGLDAAQTLAVSPLPQPPRPLSVRVQQTLISIYKMPHTPDDIRGLLRCRVVMTSLLHPLQQPSPRTVIEFSASFK</sequence>
<organism evidence="3">
    <name type="scientific">Drosophila persimilis</name>
    <name type="common">Fruit fly</name>
    <dbReference type="NCBI Taxonomy" id="7234"/>
    <lineage>
        <taxon>Eukaryota</taxon>
        <taxon>Metazoa</taxon>
        <taxon>Ecdysozoa</taxon>
        <taxon>Arthropoda</taxon>
        <taxon>Hexapoda</taxon>
        <taxon>Insecta</taxon>
        <taxon>Pterygota</taxon>
        <taxon>Neoptera</taxon>
        <taxon>Endopterygota</taxon>
        <taxon>Diptera</taxon>
        <taxon>Brachycera</taxon>
        <taxon>Muscomorpha</taxon>
        <taxon>Ephydroidea</taxon>
        <taxon>Drosophilidae</taxon>
        <taxon>Drosophila</taxon>
        <taxon>Sophophora</taxon>
    </lineage>
</organism>
<dbReference type="AlphaFoldDB" id="B4GU75"/>
<keyword evidence="1" id="KW-0732">Signal</keyword>
<dbReference type="EMBL" id="CH479191">
    <property type="protein sequence ID" value="EDW26158.1"/>
    <property type="molecule type" value="Genomic_DNA"/>
</dbReference>
<evidence type="ECO:0000256" key="1">
    <source>
        <dbReference type="SAM" id="SignalP"/>
    </source>
</evidence>
<dbReference type="Proteomes" id="UP000008744">
    <property type="component" value="Unassembled WGS sequence"/>
</dbReference>
<evidence type="ECO:0000313" key="2">
    <source>
        <dbReference type="EMBL" id="EDW26158.1"/>
    </source>
</evidence>
<accession>B4GU75</accession>
<keyword evidence="3" id="KW-1185">Reference proteome</keyword>
<name>B4GU75_DROPE</name>
<feature type="chain" id="PRO_5002807239" evidence="1">
    <location>
        <begin position="25"/>
        <end position="126"/>
    </location>
</feature>
<feature type="signal peptide" evidence="1">
    <location>
        <begin position="1"/>
        <end position="24"/>
    </location>
</feature>
<gene>
    <name evidence="2" type="primary">Dper\GL25465</name>
    <name evidence="2" type="ORF">Dper_GL25465</name>
</gene>